<accession>A0A9W6FC06</accession>
<dbReference type="SUPFAM" id="SSF52540">
    <property type="entry name" value="P-loop containing nucleoside triphosphate hydrolases"/>
    <property type="match status" value="1"/>
</dbReference>
<dbReference type="Proteomes" id="UP001145145">
    <property type="component" value="Unassembled WGS sequence"/>
</dbReference>
<feature type="domain" description="ATPase AAA-type core" evidence="1">
    <location>
        <begin position="45"/>
        <end position="351"/>
    </location>
</feature>
<dbReference type="InterPro" id="IPR003959">
    <property type="entry name" value="ATPase_AAA_core"/>
</dbReference>
<organism evidence="2 3">
    <name type="scientific">Sellimonas catena</name>
    <dbReference type="NCBI Taxonomy" id="2994035"/>
    <lineage>
        <taxon>Bacteria</taxon>
        <taxon>Bacillati</taxon>
        <taxon>Bacillota</taxon>
        <taxon>Clostridia</taxon>
        <taxon>Lachnospirales</taxon>
        <taxon>Lachnospiraceae</taxon>
        <taxon>Sellimonas</taxon>
    </lineage>
</organism>
<evidence type="ECO:0000313" key="3">
    <source>
        <dbReference type="Proteomes" id="UP001145145"/>
    </source>
</evidence>
<dbReference type="RefSeq" id="WP_281872557.1">
    <property type="nucleotide sequence ID" value="NZ_BSBO01000012.1"/>
</dbReference>
<name>A0A9W6FC06_9FIRM</name>
<proteinExistence type="predicted"/>
<sequence>MLLEFRCSNFKSIKEEIRFSMIAGKDDTSEELLKVYNNFRVLRSAVIYGANGSGKSNFINALLFMCNLVQTSISYQPGQKIPQAAHKLSEKENPSTFDIQFIRNNVRYAYGFSIEGGVITDEYLYYFPNGRQVKIFERDRMNIQPGNRYKSSFDVSIKDVLKENRLFLSCAANYSNVRELEEAFLFFTTDIVIYNPSMNNWTEYSIRLMQDNPSIKEEFLQMLNALDTGIQDVKLKVEKVKFTDLKRDLQLPDNLMGLIPEQEGNRIEAKVIYDKFEIDLLNEESSGIKRLFEIICPMIDILNTGKVLICDELEASLHEAVIYKIVQLFQNYKKDIFAQLIFSTHDTSLLNRELFRRDQVWFTQLNKDRATDLYSLVEIKDVRKSENLAKGYVSGKYGAIPMLNHVFFQKAGKDGEE</sequence>
<evidence type="ECO:0000259" key="1">
    <source>
        <dbReference type="Pfam" id="PF13304"/>
    </source>
</evidence>
<evidence type="ECO:0000313" key="2">
    <source>
        <dbReference type="EMBL" id="GLG04192.1"/>
    </source>
</evidence>
<keyword evidence="3" id="KW-1185">Reference proteome</keyword>
<dbReference type="AlphaFoldDB" id="A0A9W6FC06"/>
<dbReference type="InterPro" id="IPR027417">
    <property type="entry name" value="P-loop_NTPase"/>
</dbReference>
<comment type="caution">
    <text evidence="2">The sequence shown here is derived from an EMBL/GenBank/DDBJ whole genome shotgun (WGS) entry which is preliminary data.</text>
</comment>
<dbReference type="Gene3D" id="3.40.50.300">
    <property type="entry name" value="P-loop containing nucleotide triphosphate hydrolases"/>
    <property type="match status" value="1"/>
</dbReference>
<gene>
    <name evidence="2" type="ORF">Selli1_13660</name>
</gene>
<reference evidence="2 3" key="1">
    <citation type="journal article" date="2023" name="Int. J. Syst. Evol. Microbiol.">
        <title>Sellimonas catena sp. nov., isolated from human faeces.</title>
        <authorList>
            <person name="Hisatomi A."/>
            <person name="Ohkuma M."/>
            <person name="Sakamoto M."/>
        </authorList>
    </citation>
    <scope>NUCLEOTIDE SEQUENCE [LARGE SCALE GENOMIC DNA]</scope>
    <source>
        <strain evidence="2 3">12EGH17</strain>
    </source>
</reference>
<protein>
    <submittedName>
        <fullName evidence="2">Transporter</fullName>
    </submittedName>
</protein>
<dbReference type="GO" id="GO:0016887">
    <property type="term" value="F:ATP hydrolysis activity"/>
    <property type="evidence" value="ECO:0007669"/>
    <property type="project" value="InterPro"/>
</dbReference>
<dbReference type="Pfam" id="PF13304">
    <property type="entry name" value="AAA_21"/>
    <property type="match status" value="1"/>
</dbReference>
<dbReference type="PANTHER" id="PTHR40396:SF1">
    <property type="entry name" value="ATPASE AAA-TYPE CORE DOMAIN-CONTAINING PROTEIN"/>
    <property type="match status" value="1"/>
</dbReference>
<dbReference type="GO" id="GO:0005524">
    <property type="term" value="F:ATP binding"/>
    <property type="evidence" value="ECO:0007669"/>
    <property type="project" value="InterPro"/>
</dbReference>
<dbReference type="EMBL" id="BSBO01000012">
    <property type="protein sequence ID" value="GLG04192.1"/>
    <property type="molecule type" value="Genomic_DNA"/>
</dbReference>
<dbReference type="PANTHER" id="PTHR40396">
    <property type="entry name" value="ATPASE-LIKE PROTEIN"/>
    <property type="match status" value="1"/>
</dbReference>